<dbReference type="PROSITE" id="PS51084">
    <property type="entry name" value="HIT_2"/>
    <property type="match status" value="1"/>
</dbReference>
<accession>A0A6G7PXB0</accession>
<protein>
    <submittedName>
        <fullName evidence="1">Histidine triad nucleotide-binding protein</fullName>
    </submittedName>
</protein>
<keyword evidence="2" id="KW-1185">Reference proteome</keyword>
<dbReference type="Pfam" id="PF01230">
    <property type="entry name" value="HIT"/>
    <property type="match status" value="1"/>
</dbReference>
<dbReference type="CDD" id="cd01276">
    <property type="entry name" value="PKCI_related"/>
    <property type="match status" value="1"/>
</dbReference>
<dbReference type="InterPro" id="IPR019808">
    <property type="entry name" value="Histidine_triad_CS"/>
</dbReference>
<evidence type="ECO:0000313" key="1">
    <source>
        <dbReference type="EMBL" id="QIJ72250.1"/>
    </source>
</evidence>
<dbReference type="EMBL" id="CP048877">
    <property type="protein sequence ID" value="QIJ72250.1"/>
    <property type="molecule type" value="Genomic_DNA"/>
</dbReference>
<sequence>MEKDCIFCKIIKGEVPADFVYQDNDVVAFKDINPQAPVHILVVPREHIASVNSLTEAKADLIAKVILTGKKVAEKLNIAQTGYKLLFNVERGGGQVIFHLHLHLLGGWKSGPESLYI</sequence>
<dbReference type="InterPro" id="IPR036265">
    <property type="entry name" value="HIT-like_sf"/>
</dbReference>
<dbReference type="GO" id="GO:0003824">
    <property type="term" value="F:catalytic activity"/>
    <property type="evidence" value="ECO:0007669"/>
    <property type="project" value="InterPro"/>
</dbReference>
<dbReference type="InterPro" id="IPR001310">
    <property type="entry name" value="Histidine_triad_HIT"/>
</dbReference>
<evidence type="ECO:0000313" key="2">
    <source>
        <dbReference type="Proteomes" id="UP000502179"/>
    </source>
</evidence>
<proteinExistence type="predicted"/>
<dbReference type="InterPro" id="IPR011146">
    <property type="entry name" value="HIT-like"/>
</dbReference>
<dbReference type="PROSITE" id="PS00892">
    <property type="entry name" value="HIT_1"/>
    <property type="match status" value="1"/>
</dbReference>
<reference evidence="1 2" key="1">
    <citation type="submission" date="2020-02" db="EMBL/GenBank/DDBJ databases">
        <title>Genome analysis of Thermosulfuriphilus ammonigenes ST65T, an anaerobic thermophilic chemolithoautotrophic bacterium isolated from a deep-sea hydrothermal vent.</title>
        <authorList>
            <person name="Slobodkina G."/>
            <person name="Allioux M."/>
            <person name="Merkel A."/>
            <person name="Alain K."/>
            <person name="Jebbar M."/>
            <person name="Slobodkin A."/>
        </authorList>
    </citation>
    <scope>NUCLEOTIDE SEQUENCE [LARGE SCALE GENOMIC DNA]</scope>
    <source>
        <strain evidence="1 2">ST65</strain>
    </source>
</reference>
<gene>
    <name evidence="1" type="ORF">G4V39_08190</name>
</gene>
<dbReference type="Gene3D" id="3.30.428.10">
    <property type="entry name" value="HIT-like"/>
    <property type="match status" value="1"/>
</dbReference>
<dbReference type="PANTHER" id="PTHR23089">
    <property type="entry name" value="HISTIDINE TRIAD HIT PROTEIN"/>
    <property type="match status" value="1"/>
</dbReference>
<dbReference type="Proteomes" id="UP000502179">
    <property type="component" value="Chromosome"/>
</dbReference>
<dbReference type="KEGG" id="tav:G4V39_08190"/>
<organism evidence="1 2">
    <name type="scientific">Thermosulfuriphilus ammonigenes</name>
    <dbReference type="NCBI Taxonomy" id="1936021"/>
    <lineage>
        <taxon>Bacteria</taxon>
        <taxon>Pseudomonadati</taxon>
        <taxon>Thermodesulfobacteriota</taxon>
        <taxon>Thermodesulfobacteria</taxon>
        <taxon>Thermodesulfobacteriales</taxon>
        <taxon>Thermodesulfobacteriaceae</taxon>
        <taxon>Thermosulfuriphilus</taxon>
    </lineage>
</organism>
<dbReference type="RefSeq" id="WP_166032468.1">
    <property type="nucleotide sequence ID" value="NZ_CP048877.1"/>
</dbReference>
<dbReference type="PRINTS" id="PR00332">
    <property type="entry name" value="HISTRIAD"/>
</dbReference>
<name>A0A6G7PXB0_9BACT</name>
<dbReference type="AlphaFoldDB" id="A0A6G7PXB0"/>
<dbReference type="SUPFAM" id="SSF54197">
    <property type="entry name" value="HIT-like"/>
    <property type="match status" value="1"/>
</dbReference>